<gene>
    <name evidence="3" type="ORF">EDB95_1880</name>
</gene>
<dbReference type="AlphaFoldDB" id="A0A4R8DUL4"/>
<dbReference type="GO" id="GO:0004190">
    <property type="term" value="F:aspartic-type endopeptidase activity"/>
    <property type="evidence" value="ECO:0007669"/>
    <property type="project" value="InterPro"/>
</dbReference>
<proteinExistence type="predicted"/>
<reference evidence="3 4" key="1">
    <citation type="submission" date="2019-03" db="EMBL/GenBank/DDBJ databases">
        <title>Genomic Encyclopedia of Type Strains, Phase IV (KMG-IV): sequencing the most valuable type-strain genomes for metagenomic binning, comparative biology and taxonomic classification.</title>
        <authorList>
            <person name="Goeker M."/>
        </authorList>
    </citation>
    <scope>NUCLEOTIDE SEQUENCE [LARGE SCALE GENOMIC DNA]</scope>
    <source>
        <strain evidence="3 4">DSM 100059</strain>
    </source>
</reference>
<dbReference type="Pfam" id="PF17251">
    <property type="entry name" value="Pom"/>
    <property type="match status" value="1"/>
</dbReference>
<sequence>MSVPRQKLILLCLSLWITLNAHAQQTGHDTGVLQVGIQTGYRSENLRWSIAGNLQGQDPNIYSELIWKSVDGLLCAADVRWKVYRSLELHGHFSMATISGGRATDTDYHGDNRTDVSYYGYFDAGEGNLLSGDIQLGYRLNLGPRIVLIPAFGYGGDQQNLYLKAYEGNAPSTLNSSYTALWKGFLGSMTALIPFGNRWEVDPSIAYHQVVFDGTADWNLITTFQHPVSFRDHANGFGVVPACELLYHLRSHWAISLHGNYGWWKTGLGVDNLYLSNGTTSLTQYNGARRTGGEAGIGFRLTL</sequence>
<evidence type="ECO:0000313" key="3">
    <source>
        <dbReference type="EMBL" id="TDX00851.1"/>
    </source>
</evidence>
<accession>A0A4R8DUL4</accession>
<protein>
    <recommendedName>
        <fullName evidence="2">Protochlamydia outer membrane protein domain-containing protein</fullName>
    </recommendedName>
</protein>
<evidence type="ECO:0000313" key="4">
    <source>
        <dbReference type="Proteomes" id="UP000294498"/>
    </source>
</evidence>
<dbReference type="Proteomes" id="UP000294498">
    <property type="component" value="Unassembled WGS sequence"/>
</dbReference>
<feature type="signal peptide" evidence="1">
    <location>
        <begin position="1"/>
        <end position="23"/>
    </location>
</feature>
<keyword evidence="1" id="KW-0732">Signal</keyword>
<dbReference type="RefSeq" id="WP_133992899.1">
    <property type="nucleotide sequence ID" value="NZ_SODV01000001.1"/>
</dbReference>
<feature type="domain" description="Protochlamydia outer membrane protein" evidence="2">
    <location>
        <begin position="37"/>
        <end position="282"/>
    </location>
</feature>
<feature type="chain" id="PRO_5020928342" description="Protochlamydia outer membrane protein domain-containing protein" evidence="1">
    <location>
        <begin position="24"/>
        <end position="303"/>
    </location>
</feature>
<name>A0A4R8DUL4_9BACT</name>
<organism evidence="3 4">
    <name type="scientific">Dinghuibacter silviterrae</name>
    <dbReference type="NCBI Taxonomy" id="1539049"/>
    <lineage>
        <taxon>Bacteria</taxon>
        <taxon>Pseudomonadati</taxon>
        <taxon>Bacteroidota</taxon>
        <taxon>Chitinophagia</taxon>
        <taxon>Chitinophagales</taxon>
        <taxon>Chitinophagaceae</taxon>
        <taxon>Dinghuibacter</taxon>
    </lineage>
</organism>
<dbReference type="OrthoDB" id="5566985at2"/>
<dbReference type="Gene3D" id="2.40.128.90">
    <property type="entry name" value="OMPT-like"/>
    <property type="match status" value="1"/>
</dbReference>
<dbReference type="InterPro" id="IPR035163">
    <property type="entry name" value="Pom"/>
</dbReference>
<dbReference type="EMBL" id="SODV01000001">
    <property type="protein sequence ID" value="TDX00851.1"/>
    <property type="molecule type" value="Genomic_DNA"/>
</dbReference>
<evidence type="ECO:0000256" key="1">
    <source>
        <dbReference type="SAM" id="SignalP"/>
    </source>
</evidence>
<keyword evidence="4" id="KW-1185">Reference proteome</keyword>
<comment type="caution">
    <text evidence="3">The sequence shown here is derived from an EMBL/GenBank/DDBJ whole genome shotgun (WGS) entry which is preliminary data.</text>
</comment>
<dbReference type="InterPro" id="IPR020080">
    <property type="entry name" value="OM_adhesin/peptidase_omptin"/>
</dbReference>
<dbReference type="SUPFAM" id="SSF69917">
    <property type="entry name" value="OMPT-like"/>
    <property type="match status" value="1"/>
</dbReference>
<dbReference type="InterPro" id="IPR053724">
    <property type="entry name" value="OMP_A26_sf"/>
</dbReference>
<evidence type="ECO:0000259" key="2">
    <source>
        <dbReference type="Pfam" id="PF17251"/>
    </source>
</evidence>